<gene>
    <name evidence="4" type="ORF">Q9S78_04350</name>
</gene>
<evidence type="ECO:0000256" key="2">
    <source>
        <dbReference type="SAM" id="Phobius"/>
    </source>
</evidence>
<evidence type="ECO:0000256" key="1">
    <source>
        <dbReference type="SAM" id="Coils"/>
    </source>
</evidence>
<evidence type="ECO:0000313" key="5">
    <source>
        <dbReference type="Proteomes" id="UP001262835"/>
    </source>
</evidence>
<feature type="transmembrane region" description="Helical" evidence="2">
    <location>
        <begin position="90"/>
        <end position="111"/>
    </location>
</feature>
<feature type="domain" description="Outer membrane channel protein CpnT-like N-terminal" evidence="3">
    <location>
        <begin position="17"/>
        <end position="141"/>
    </location>
</feature>
<feature type="transmembrane region" description="Helical" evidence="2">
    <location>
        <begin position="123"/>
        <end position="145"/>
    </location>
</feature>
<keyword evidence="2" id="KW-0472">Membrane</keyword>
<organism evidence="4 5">
    <name type="scientific">Microbacterium aquilitoris</name>
    <dbReference type="NCBI Taxonomy" id="3067307"/>
    <lineage>
        <taxon>Bacteria</taxon>
        <taxon>Bacillati</taxon>
        <taxon>Actinomycetota</taxon>
        <taxon>Actinomycetes</taxon>
        <taxon>Micrococcales</taxon>
        <taxon>Microbacteriaceae</taxon>
        <taxon>Microbacterium</taxon>
    </lineage>
</organism>
<keyword evidence="5" id="KW-1185">Reference proteome</keyword>
<keyword evidence="1" id="KW-0175">Coiled coil</keyword>
<dbReference type="Pfam" id="PF25547">
    <property type="entry name" value="WXG100_2"/>
    <property type="match status" value="1"/>
</dbReference>
<keyword evidence="2" id="KW-1133">Transmembrane helix</keyword>
<sequence>MAEVVAVGMMLPNELIWIMDKMGLEWPDIDEDEVHKAADLVRGYRDDMESIIQAVDSRVNGDLATALQGNAGTAQVEGWNRNRSDNMQKLLDVLGPAATGIDIAGGIVLAMKIKVIAEVTLTLMQLVPLLAAGPLGAGGAALLLLARKKLLSMAMEATIEQVINEVLPLAVEPLAEQVPVIVMALMDAPVVEGAIGDVDEFEADLEALEAAADEMDAQAVDIEDRTDRLLADLANLQISGD</sequence>
<feature type="coiled-coil region" evidence="1">
    <location>
        <begin position="191"/>
        <end position="225"/>
    </location>
</feature>
<proteinExistence type="predicted"/>
<dbReference type="Proteomes" id="UP001262835">
    <property type="component" value="Unassembled WGS sequence"/>
</dbReference>
<keyword evidence="2" id="KW-0812">Transmembrane</keyword>
<dbReference type="RefSeq" id="WP_081626405.1">
    <property type="nucleotide sequence ID" value="NZ_JAUZVT010000001.1"/>
</dbReference>
<dbReference type="InterPro" id="IPR057746">
    <property type="entry name" value="CpnT-like_N"/>
</dbReference>
<comment type="caution">
    <text evidence="4">The sequence shown here is derived from an EMBL/GenBank/DDBJ whole genome shotgun (WGS) entry which is preliminary data.</text>
</comment>
<dbReference type="EMBL" id="JAUZVT010000001">
    <property type="protein sequence ID" value="MDT3329894.1"/>
    <property type="molecule type" value="Genomic_DNA"/>
</dbReference>
<reference evidence="4 5" key="1">
    <citation type="submission" date="2023-08" db="EMBL/GenBank/DDBJ databases">
        <title>Microbacterium aquilitoris sp. nov. and Microbacterium gwkjibeachense sp. nov., isolated from beach.</title>
        <authorList>
            <person name="Lee S.D."/>
            <person name="Yang H."/>
            <person name="Kim I."/>
        </authorList>
    </citation>
    <scope>NUCLEOTIDE SEQUENCE [LARGE SCALE GENOMIC DNA]</scope>
    <source>
        <strain evidence="4 5">KSW-18</strain>
    </source>
</reference>
<evidence type="ECO:0000259" key="3">
    <source>
        <dbReference type="Pfam" id="PF25547"/>
    </source>
</evidence>
<protein>
    <recommendedName>
        <fullName evidence="3">Outer membrane channel protein CpnT-like N-terminal domain-containing protein</fullName>
    </recommendedName>
</protein>
<accession>A0ABU3GK21</accession>
<evidence type="ECO:0000313" key="4">
    <source>
        <dbReference type="EMBL" id="MDT3329894.1"/>
    </source>
</evidence>
<name>A0ABU3GK21_9MICO</name>